<dbReference type="RefSeq" id="WP_075664688.1">
    <property type="nucleotide sequence ID" value="NZ_CP009247.1"/>
</dbReference>
<keyword evidence="3" id="KW-1185">Reference proteome</keyword>
<protein>
    <submittedName>
        <fullName evidence="2">Uncharacterized protein</fullName>
    </submittedName>
</protein>
<evidence type="ECO:0000313" key="3">
    <source>
        <dbReference type="Proteomes" id="UP000185434"/>
    </source>
</evidence>
<reference evidence="2 3" key="1">
    <citation type="submission" date="2014-08" db="EMBL/GenBank/DDBJ databases">
        <title>Complete genome sequence of Corynebacterium frankenforstense ST18(T) (=DSM 45800(T)), isolated from raw cow milk.</title>
        <authorList>
            <person name="Ruckert C."/>
            <person name="Albersmeier A."/>
            <person name="Winkler A."/>
            <person name="Lipski A."/>
            <person name="Kalinowski J."/>
        </authorList>
    </citation>
    <scope>NUCLEOTIDE SEQUENCE [LARGE SCALE GENOMIC DNA]</scope>
    <source>
        <strain evidence="2 3">ST18</strain>
    </source>
</reference>
<dbReference type="EMBL" id="CP009247">
    <property type="protein sequence ID" value="APT89694.1"/>
    <property type="molecule type" value="Genomic_DNA"/>
</dbReference>
<evidence type="ECO:0000256" key="1">
    <source>
        <dbReference type="SAM" id="Coils"/>
    </source>
</evidence>
<dbReference type="OrthoDB" id="4424402at2"/>
<name>A0A1L7CV37_9CORY</name>
<dbReference type="Proteomes" id="UP000185434">
    <property type="component" value="Chromosome"/>
</dbReference>
<sequence>MGILSSLHKSRVRATAEIKAAKKRAASEVKARHKAAERREKLLARQEKQLIKAEQKGLKARRKHEKKMAENQLAQLKAGRFNKDKVKRWAGAARLLTPLLIPVVYRAVTAGREQIEARRARRYGVTSEQLAQFSGYGASLKARIQGVRNSVKDAPLKSGFREDVNNRLDELATAVDNAEYMTPEQRRRAHDAIGRDLESLTDQVHAKLA</sequence>
<gene>
    <name evidence="2" type="ORF">CFRA_11180</name>
</gene>
<keyword evidence="1" id="KW-0175">Coiled coil</keyword>
<accession>A0A1L7CV37</accession>
<organism evidence="2 3">
    <name type="scientific">Corynebacterium frankenforstense DSM 45800</name>
    <dbReference type="NCBI Taxonomy" id="1437875"/>
    <lineage>
        <taxon>Bacteria</taxon>
        <taxon>Bacillati</taxon>
        <taxon>Actinomycetota</taxon>
        <taxon>Actinomycetes</taxon>
        <taxon>Mycobacteriales</taxon>
        <taxon>Corynebacteriaceae</taxon>
        <taxon>Corynebacterium</taxon>
    </lineage>
</organism>
<dbReference type="AlphaFoldDB" id="A0A1L7CV37"/>
<proteinExistence type="predicted"/>
<dbReference type="KEGG" id="cfk:CFRA_11180"/>
<dbReference type="STRING" id="1437875.CFRA_11180"/>
<dbReference type="InterPro" id="IPR045522">
    <property type="entry name" value="DUF6474"/>
</dbReference>
<evidence type="ECO:0000313" key="2">
    <source>
        <dbReference type="EMBL" id="APT89694.1"/>
    </source>
</evidence>
<dbReference type="Pfam" id="PF20079">
    <property type="entry name" value="DUF6474"/>
    <property type="match status" value="1"/>
</dbReference>
<feature type="coiled-coil region" evidence="1">
    <location>
        <begin position="19"/>
        <end position="63"/>
    </location>
</feature>